<sequence length="205" mass="22546">MLCLACQLAATVQAQQVATPLLTQLAASMDEVDDANVLRTLARLQQEAEKYTHQCAQCAINWLVLGRINHELARQSGGLAQLRAARAARDALTRAAHLDVYVADGEALAELALLYLETPPWPLSFGDRRKAKQLIQEALVVGPEHVANHLAAARYYVDSGQTETARQHLLIAVNSAPDNEDPLYFLNLRQASTMLARINSKLLDR</sequence>
<keyword evidence="2" id="KW-1185">Reference proteome</keyword>
<proteinExistence type="predicted"/>
<evidence type="ECO:0000313" key="2">
    <source>
        <dbReference type="Proteomes" id="UP000606935"/>
    </source>
</evidence>
<dbReference type="InterPro" id="IPR011990">
    <property type="entry name" value="TPR-like_helical_dom_sf"/>
</dbReference>
<dbReference type="AlphaFoldDB" id="A0A918DKG2"/>
<evidence type="ECO:0008006" key="3">
    <source>
        <dbReference type="Google" id="ProtNLM"/>
    </source>
</evidence>
<dbReference type="Proteomes" id="UP000606935">
    <property type="component" value="Unassembled WGS sequence"/>
</dbReference>
<evidence type="ECO:0000313" key="1">
    <source>
        <dbReference type="EMBL" id="GGO70030.1"/>
    </source>
</evidence>
<dbReference type="SUPFAM" id="SSF48452">
    <property type="entry name" value="TPR-like"/>
    <property type="match status" value="1"/>
</dbReference>
<dbReference type="EMBL" id="BMLS01000003">
    <property type="protein sequence ID" value="GGO70030.1"/>
    <property type="molecule type" value="Genomic_DNA"/>
</dbReference>
<protein>
    <recommendedName>
        <fullName evidence="3">Tetratricopeptide repeat protein</fullName>
    </recommendedName>
</protein>
<accession>A0A918DKG2</accession>
<gene>
    <name evidence="1" type="ORF">GCM10010982_22570</name>
</gene>
<dbReference type="Gene3D" id="1.25.40.10">
    <property type="entry name" value="Tetratricopeptide repeat domain"/>
    <property type="match status" value="1"/>
</dbReference>
<name>A0A918DKG2_9ALTE</name>
<reference evidence="1" key="1">
    <citation type="journal article" date="2014" name="Int. J. Syst. Evol. Microbiol.">
        <title>Complete genome sequence of Corynebacterium casei LMG S-19264T (=DSM 44701T), isolated from a smear-ripened cheese.</title>
        <authorList>
            <consortium name="US DOE Joint Genome Institute (JGI-PGF)"/>
            <person name="Walter F."/>
            <person name="Albersmeier A."/>
            <person name="Kalinowski J."/>
            <person name="Ruckert C."/>
        </authorList>
    </citation>
    <scope>NUCLEOTIDE SEQUENCE</scope>
    <source>
        <strain evidence="1">CGMCC 1.7086</strain>
    </source>
</reference>
<organism evidence="1 2">
    <name type="scientific">Bowmanella pacifica</name>
    <dbReference type="NCBI Taxonomy" id="502051"/>
    <lineage>
        <taxon>Bacteria</taxon>
        <taxon>Pseudomonadati</taxon>
        <taxon>Pseudomonadota</taxon>
        <taxon>Gammaproteobacteria</taxon>
        <taxon>Alteromonadales</taxon>
        <taxon>Alteromonadaceae</taxon>
        <taxon>Bowmanella</taxon>
    </lineage>
</organism>
<comment type="caution">
    <text evidence="1">The sequence shown here is derived from an EMBL/GenBank/DDBJ whole genome shotgun (WGS) entry which is preliminary data.</text>
</comment>
<reference evidence="1" key="2">
    <citation type="submission" date="2020-09" db="EMBL/GenBank/DDBJ databases">
        <authorList>
            <person name="Sun Q."/>
            <person name="Zhou Y."/>
        </authorList>
    </citation>
    <scope>NUCLEOTIDE SEQUENCE</scope>
    <source>
        <strain evidence="1">CGMCC 1.7086</strain>
    </source>
</reference>